<organism evidence="3 4">
    <name type="scientific">Neolewinella agarilytica</name>
    <dbReference type="NCBI Taxonomy" id="478744"/>
    <lineage>
        <taxon>Bacteria</taxon>
        <taxon>Pseudomonadati</taxon>
        <taxon>Bacteroidota</taxon>
        <taxon>Saprospiria</taxon>
        <taxon>Saprospirales</taxon>
        <taxon>Lewinellaceae</taxon>
        <taxon>Neolewinella</taxon>
    </lineage>
</organism>
<protein>
    <submittedName>
        <fullName evidence="3">CAAX protease self-immunity</fullName>
    </submittedName>
</protein>
<dbReference type="RefSeq" id="WP_139212076.1">
    <property type="nucleotide sequence ID" value="NZ_FOFB01000046.1"/>
</dbReference>
<dbReference type="GO" id="GO:0004175">
    <property type="term" value="F:endopeptidase activity"/>
    <property type="evidence" value="ECO:0007669"/>
    <property type="project" value="UniProtKB-ARBA"/>
</dbReference>
<dbReference type="AlphaFoldDB" id="A0A1H9PDD8"/>
<keyword evidence="3" id="KW-0378">Hydrolase</keyword>
<dbReference type="EMBL" id="FOFB01000046">
    <property type="protein sequence ID" value="SER45819.1"/>
    <property type="molecule type" value="Genomic_DNA"/>
</dbReference>
<dbReference type="Pfam" id="PF02517">
    <property type="entry name" value="Rce1-like"/>
    <property type="match status" value="1"/>
</dbReference>
<accession>A0A1H9PDD8</accession>
<evidence type="ECO:0000313" key="3">
    <source>
        <dbReference type="EMBL" id="SER45819.1"/>
    </source>
</evidence>
<keyword evidence="1" id="KW-0812">Transmembrane</keyword>
<evidence type="ECO:0000313" key="4">
    <source>
        <dbReference type="Proteomes" id="UP000199021"/>
    </source>
</evidence>
<dbReference type="OrthoDB" id="9807747at2"/>
<feature type="transmembrane region" description="Helical" evidence="1">
    <location>
        <begin position="46"/>
        <end position="66"/>
    </location>
</feature>
<sequence length="240" mass="26857">MSISHHLLFILLGIVLPAVLFVTTYRRRKAGGGRIHWTHKMKVGLYYGNGGLLWGMALLVLAVWYFSGRPFTEIGLGWGISPYDATAVLTLSAFVFLYLFDLYLEAGNEESRDETRREFAKLGFMPTTVTEFLHFIFLAVAAGVGEEIVYRGFMVTYLTELLGPGVWPTISALLIPAIAFGLGHFYQGGRAVLKIVAMAVLFGFFFLRTNTLWPLMLLHAAIDVFGGLMSWYLLGRKLED</sequence>
<name>A0A1H9PDD8_9BACT</name>
<feature type="transmembrane region" description="Helical" evidence="1">
    <location>
        <begin position="86"/>
        <end position="104"/>
    </location>
</feature>
<proteinExistence type="predicted"/>
<feature type="transmembrane region" description="Helical" evidence="1">
    <location>
        <begin position="191"/>
        <end position="207"/>
    </location>
</feature>
<dbReference type="Proteomes" id="UP000199021">
    <property type="component" value="Unassembled WGS sequence"/>
</dbReference>
<keyword evidence="1" id="KW-1133">Transmembrane helix</keyword>
<evidence type="ECO:0000259" key="2">
    <source>
        <dbReference type="Pfam" id="PF02517"/>
    </source>
</evidence>
<evidence type="ECO:0000256" key="1">
    <source>
        <dbReference type="SAM" id="Phobius"/>
    </source>
</evidence>
<feature type="domain" description="CAAX prenyl protease 2/Lysostaphin resistance protein A-like" evidence="2">
    <location>
        <begin position="131"/>
        <end position="224"/>
    </location>
</feature>
<feature type="transmembrane region" description="Helical" evidence="1">
    <location>
        <begin position="213"/>
        <end position="234"/>
    </location>
</feature>
<dbReference type="GO" id="GO:0080120">
    <property type="term" value="P:CAAX-box protein maturation"/>
    <property type="evidence" value="ECO:0007669"/>
    <property type="project" value="UniProtKB-ARBA"/>
</dbReference>
<dbReference type="GO" id="GO:0006508">
    <property type="term" value="P:proteolysis"/>
    <property type="evidence" value="ECO:0007669"/>
    <property type="project" value="UniProtKB-KW"/>
</dbReference>
<gene>
    <name evidence="3" type="ORF">SAMN05444359_1464</name>
</gene>
<dbReference type="InterPro" id="IPR003675">
    <property type="entry name" value="Rce1/LyrA-like_dom"/>
</dbReference>
<keyword evidence="3" id="KW-0645">Protease</keyword>
<keyword evidence="4" id="KW-1185">Reference proteome</keyword>
<reference evidence="4" key="1">
    <citation type="submission" date="2016-10" db="EMBL/GenBank/DDBJ databases">
        <authorList>
            <person name="Varghese N."/>
            <person name="Submissions S."/>
        </authorList>
    </citation>
    <scope>NUCLEOTIDE SEQUENCE [LARGE SCALE GENOMIC DNA]</scope>
    <source>
        <strain evidence="4">DSM 24740</strain>
    </source>
</reference>
<feature type="transmembrane region" description="Helical" evidence="1">
    <location>
        <begin position="6"/>
        <end position="25"/>
    </location>
</feature>
<dbReference type="STRING" id="478744.SAMN05444359_1464"/>
<dbReference type="InParanoid" id="A0A1H9PDD8"/>
<feature type="transmembrane region" description="Helical" evidence="1">
    <location>
        <begin position="124"/>
        <end position="145"/>
    </location>
</feature>
<keyword evidence="1" id="KW-0472">Membrane</keyword>
<feature type="transmembrane region" description="Helical" evidence="1">
    <location>
        <begin position="165"/>
        <end position="186"/>
    </location>
</feature>